<dbReference type="Proteomes" id="UP001165583">
    <property type="component" value="Unassembled WGS sequence"/>
</dbReference>
<keyword evidence="2" id="KW-1185">Reference proteome</keyword>
<evidence type="ECO:0008006" key="3">
    <source>
        <dbReference type="Google" id="ProtNLM"/>
    </source>
</evidence>
<sequence length="79" mass="8752">MEMQQSDTVWSTLPADLRQQLEGLSKRTGRSVASYLEESLRLCLQDFEDECAAREIVAHMGLPDDSPSSSQIFAGSSDE</sequence>
<evidence type="ECO:0000313" key="2">
    <source>
        <dbReference type="Proteomes" id="UP001165583"/>
    </source>
</evidence>
<evidence type="ECO:0000313" key="1">
    <source>
        <dbReference type="EMBL" id="MCT2400431.1"/>
    </source>
</evidence>
<reference evidence="1" key="1">
    <citation type="submission" date="2022-09" db="EMBL/GenBank/DDBJ databases">
        <title>Novosphingobium sp. Nov., a polycyclic aromatic hydrocarbon-degrading bacterium isolated form mangrove sediments in HongKong.</title>
        <authorList>
            <person name="Hu Z."/>
        </authorList>
    </citation>
    <scope>NUCLEOTIDE SEQUENCE</scope>
    <source>
        <strain evidence="1">HK4-1</strain>
    </source>
</reference>
<proteinExistence type="predicted"/>
<dbReference type="RefSeq" id="WP_260046478.1">
    <property type="nucleotide sequence ID" value="NZ_JANZXA010000008.1"/>
</dbReference>
<name>A0ABT2I6K2_9SPHN</name>
<dbReference type="EMBL" id="JANZXA010000008">
    <property type="protein sequence ID" value="MCT2400431.1"/>
    <property type="molecule type" value="Genomic_DNA"/>
</dbReference>
<comment type="caution">
    <text evidence="1">The sequence shown here is derived from an EMBL/GenBank/DDBJ whole genome shotgun (WGS) entry which is preliminary data.</text>
</comment>
<protein>
    <recommendedName>
        <fullName evidence="3">Ribbon-helix-helix protein CopG domain-containing protein</fullName>
    </recommendedName>
</protein>
<gene>
    <name evidence="1" type="ORF">NZK81_12795</name>
</gene>
<accession>A0ABT2I6K2</accession>
<organism evidence="1 2">
    <name type="scientific">Novosphingobium mangrovi</name>
    <name type="common">ex Huang et al. 2023</name>
    <dbReference type="NCBI Taxonomy" id="2976432"/>
    <lineage>
        <taxon>Bacteria</taxon>
        <taxon>Pseudomonadati</taxon>
        <taxon>Pseudomonadota</taxon>
        <taxon>Alphaproteobacteria</taxon>
        <taxon>Sphingomonadales</taxon>
        <taxon>Sphingomonadaceae</taxon>
        <taxon>Novosphingobium</taxon>
    </lineage>
</organism>